<reference evidence="3" key="1">
    <citation type="journal article" date="2021" name="G3 (Bethesda)">
        <title>Genome and transcriptome analysis of the beet armyworm Spodoptera exigua reveals targets for pest control. .</title>
        <authorList>
            <person name="Simon S."/>
            <person name="Breeschoten T."/>
            <person name="Jansen H.J."/>
            <person name="Dirks R.P."/>
            <person name="Schranz M.E."/>
            <person name="Ros V.I.D."/>
        </authorList>
    </citation>
    <scope>NUCLEOTIDE SEQUENCE</scope>
    <source>
        <strain evidence="3">TB_SE_WUR_2020</strain>
    </source>
</reference>
<evidence type="ECO:0000259" key="2">
    <source>
        <dbReference type="PROSITE" id="PS51029"/>
    </source>
</evidence>
<dbReference type="PANTHER" id="PTHR21505">
    <property type="entry name" value="MADF DOMAIN-CONTAINING PROTEIN-RELATED"/>
    <property type="match status" value="1"/>
</dbReference>
<dbReference type="InterPro" id="IPR006578">
    <property type="entry name" value="MADF-dom"/>
</dbReference>
<evidence type="ECO:0000313" key="4">
    <source>
        <dbReference type="Proteomes" id="UP000814243"/>
    </source>
</evidence>
<evidence type="ECO:0000256" key="1">
    <source>
        <dbReference type="SAM" id="MobiDB-lite"/>
    </source>
</evidence>
<feature type="compositionally biased region" description="Polar residues" evidence="1">
    <location>
        <begin position="292"/>
        <end position="302"/>
    </location>
</feature>
<feature type="compositionally biased region" description="Low complexity" evidence="1">
    <location>
        <begin position="231"/>
        <end position="263"/>
    </location>
</feature>
<dbReference type="Proteomes" id="UP000814243">
    <property type="component" value="Unassembled WGS sequence"/>
</dbReference>
<protein>
    <recommendedName>
        <fullName evidence="2">MADF domain-containing protein</fullName>
    </recommendedName>
</protein>
<evidence type="ECO:0000313" key="3">
    <source>
        <dbReference type="EMBL" id="KAH9629896.1"/>
    </source>
</evidence>
<accession>A0A922S9E4</accession>
<dbReference type="EMBL" id="JACEFF010000847">
    <property type="protein sequence ID" value="KAH9629896.1"/>
    <property type="molecule type" value="Genomic_DNA"/>
</dbReference>
<feature type="compositionally biased region" description="Polar residues" evidence="1">
    <location>
        <begin position="264"/>
        <end position="279"/>
    </location>
</feature>
<sequence length="405" mass="46698">MPYLWNKNDKNYMNKTIRSEGFEVLLSIYKNIEKDATVKTLKKKIDNLKTNYFKELKKVKASKHTGAGSEDVYVPTIWYYDSFSFLETTTESCRSIRDTIEDEDSSLSCIEDTQMTNNSTSNQNMFKKKKKEAPLKQQDILEKASELLNTKEEDWEILGRSIGMQLRDVNQQQHIIARKLISDVIFYATLNKLSEESFVGVTTHQSKASYPWFTPSRSSSAQSEFHPVRTSSPYQSPYPQSPNSPLCNLPPQQQMQSSHPSASTQYHSQSSNTRHNLPLQQQIQSSHFSQSPEYHSQSSNSLHYLPPQQKYSTRILHHHPHNITANIQILFILYHFSYKNNLLQPWNTQFKSHTLRSFTICTTSYPIPPPHSTTLEETIDGSLLIEGNGDIMKDFLIFGKKNKNI</sequence>
<feature type="domain" description="MADF" evidence="2">
    <location>
        <begin position="1"/>
        <end position="91"/>
    </location>
</feature>
<feature type="region of interest" description="Disordered" evidence="1">
    <location>
        <begin position="214"/>
        <end position="303"/>
    </location>
</feature>
<dbReference type="AlphaFoldDB" id="A0A922S9E4"/>
<comment type="caution">
    <text evidence="3">The sequence shown here is derived from an EMBL/GenBank/DDBJ whole genome shotgun (WGS) entry which is preliminary data.</text>
</comment>
<dbReference type="SMART" id="SM00595">
    <property type="entry name" value="MADF"/>
    <property type="match status" value="1"/>
</dbReference>
<gene>
    <name evidence="3" type="ORF">HF086_008187</name>
</gene>
<organism evidence="3 4">
    <name type="scientific">Spodoptera exigua</name>
    <name type="common">Beet armyworm</name>
    <name type="synonym">Noctua fulgens</name>
    <dbReference type="NCBI Taxonomy" id="7107"/>
    <lineage>
        <taxon>Eukaryota</taxon>
        <taxon>Metazoa</taxon>
        <taxon>Ecdysozoa</taxon>
        <taxon>Arthropoda</taxon>
        <taxon>Hexapoda</taxon>
        <taxon>Insecta</taxon>
        <taxon>Pterygota</taxon>
        <taxon>Neoptera</taxon>
        <taxon>Endopterygota</taxon>
        <taxon>Lepidoptera</taxon>
        <taxon>Glossata</taxon>
        <taxon>Ditrysia</taxon>
        <taxon>Noctuoidea</taxon>
        <taxon>Noctuidae</taxon>
        <taxon>Amphipyrinae</taxon>
        <taxon>Spodoptera</taxon>
    </lineage>
</organism>
<feature type="compositionally biased region" description="Low complexity" evidence="1">
    <location>
        <begin position="280"/>
        <end position="291"/>
    </location>
</feature>
<dbReference type="CDD" id="cd22541">
    <property type="entry name" value="SP5_N"/>
    <property type="match status" value="1"/>
</dbReference>
<dbReference type="Pfam" id="PF10545">
    <property type="entry name" value="MADF_DNA_bdg"/>
    <property type="match status" value="1"/>
</dbReference>
<dbReference type="PROSITE" id="PS51029">
    <property type="entry name" value="MADF"/>
    <property type="match status" value="1"/>
</dbReference>
<name>A0A922S9E4_SPOEX</name>
<dbReference type="PANTHER" id="PTHR21505:SF8">
    <property type="entry name" value="DPT-YFP REPRESSOR BY OVEREXPRESSION, ISOFORM D-RELATED"/>
    <property type="match status" value="1"/>
</dbReference>
<proteinExistence type="predicted"/>